<comment type="caution">
    <text evidence="1">The sequence shown here is derived from an EMBL/GenBank/DDBJ whole genome shotgun (WGS) entry which is preliminary data.</text>
</comment>
<dbReference type="AlphaFoldDB" id="A0A4C1VN05"/>
<evidence type="ECO:0000313" key="2">
    <source>
        <dbReference type="Proteomes" id="UP000299102"/>
    </source>
</evidence>
<accession>A0A4C1VN05</accession>
<dbReference type="Proteomes" id="UP000299102">
    <property type="component" value="Unassembled WGS sequence"/>
</dbReference>
<dbReference type="PANTHER" id="PTHR46060">
    <property type="entry name" value="MARINER MOS1 TRANSPOSASE-LIKE PROTEIN"/>
    <property type="match status" value="1"/>
</dbReference>
<gene>
    <name evidence="1" type="ORF">EVAR_20512_1</name>
</gene>
<dbReference type="InterPro" id="IPR052709">
    <property type="entry name" value="Transposase-MT_Hybrid"/>
</dbReference>
<sequence>MRLSRVLTEKRPQYYSRHDKIILLHDNTCPHVTVPVKNYLKTLDWEVLLRPPYSPDIGPSIICSGQWYMLCQSNGLHHIKILKVRLIRGQPQKIRSSSDLESQRCLKDGKNLLLVMDNTSIKIKLYQTPSNVVPDLVVDV</sequence>
<proteinExistence type="predicted"/>
<dbReference type="EMBL" id="BGZK01000363">
    <property type="protein sequence ID" value="GBP39284.1"/>
    <property type="molecule type" value="Genomic_DNA"/>
</dbReference>
<name>A0A4C1VN05_EUMVA</name>
<dbReference type="InterPro" id="IPR036397">
    <property type="entry name" value="RNaseH_sf"/>
</dbReference>
<dbReference type="OrthoDB" id="616263at2759"/>
<reference evidence="1 2" key="1">
    <citation type="journal article" date="2019" name="Commun. Biol.">
        <title>The bagworm genome reveals a unique fibroin gene that provides high tensile strength.</title>
        <authorList>
            <person name="Kono N."/>
            <person name="Nakamura H."/>
            <person name="Ohtoshi R."/>
            <person name="Tomita M."/>
            <person name="Numata K."/>
            <person name="Arakawa K."/>
        </authorList>
    </citation>
    <scope>NUCLEOTIDE SEQUENCE [LARGE SCALE GENOMIC DNA]</scope>
</reference>
<dbReference type="Gene3D" id="3.30.420.10">
    <property type="entry name" value="Ribonuclease H-like superfamily/Ribonuclease H"/>
    <property type="match status" value="1"/>
</dbReference>
<dbReference type="PANTHER" id="PTHR46060:SF1">
    <property type="entry name" value="MARINER MOS1 TRANSPOSASE-LIKE PROTEIN"/>
    <property type="match status" value="1"/>
</dbReference>
<dbReference type="GO" id="GO:0003676">
    <property type="term" value="F:nucleic acid binding"/>
    <property type="evidence" value="ECO:0007669"/>
    <property type="project" value="InterPro"/>
</dbReference>
<organism evidence="1 2">
    <name type="scientific">Eumeta variegata</name>
    <name type="common">Bagworm moth</name>
    <name type="synonym">Eumeta japonica</name>
    <dbReference type="NCBI Taxonomy" id="151549"/>
    <lineage>
        <taxon>Eukaryota</taxon>
        <taxon>Metazoa</taxon>
        <taxon>Ecdysozoa</taxon>
        <taxon>Arthropoda</taxon>
        <taxon>Hexapoda</taxon>
        <taxon>Insecta</taxon>
        <taxon>Pterygota</taxon>
        <taxon>Neoptera</taxon>
        <taxon>Endopterygota</taxon>
        <taxon>Lepidoptera</taxon>
        <taxon>Glossata</taxon>
        <taxon>Ditrysia</taxon>
        <taxon>Tineoidea</taxon>
        <taxon>Psychidae</taxon>
        <taxon>Oiketicinae</taxon>
        <taxon>Eumeta</taxon>
    </lineage>
</organism>
<protein>
    <submittedName>
        <fullName evidence="1">Mariner Mos1 transposase</fullName>
    </submittedName>
</protein>
<evidence type="ECO:0000313" key="1">
    <source>
        <dbReference type="EMBL" id="GBP39284.1"/>
    </source>
</evidence>
<keyword evidence="2" id="KW-1185">Reference proteome</keyword>